<reference evidence="2" key="1">
    <citation type="submission" date="2022-02" db="EMBL/GenBank/DDBJ databases">
        <title>Coral-associated bacteria.</title>
        <authorList>
            <person name="Tang K."/>
            <person name="Wang X."/>
        </authorList>
    </citation>
    <scope>NUCLEOTIDE SEQUENCE</scope>
    <source>
        <strain evidence="2">SCSIO 43006</strain>
    </source>
</reference>
<dbReference type="RefSeq" id="WP_252083253.1">
    <property type="nucleotide sequence ID" value="NZ_CP092418.1"/>
</dbReference>
<protein>
    <submittedName>
        <fullName evidence="2">Uncharacterized protein</fullName>
    </submittedName>
</protein>
<feature type="region of interest" description="Disordered" evidence="1">
    <location>
        <begin position="1"/>
        <end position="60"/>
    </location>
</feature>
<keyword evidence="3" id="KW-1185">Reference proteome</keyword>
<dbReference type="Proteomes" id="UP001055658">
    <property type="component" value="Chromosome"/>
</dbReference>
<proteinExistence type="predicted"/>
<gene>
    <name evidence="2" type="ORF">MJO52_17565</name>
</gene>
<feature type="compositionally biased region" description="Basic and acidic residues" evidence="1">
    <location>
        <begin position="1"/>
        <end position="10"/>
    </location>
</feature>
<evidence type="ECO:0000313" key="3">
    <source>
        <dbReference type="Proteomes" id="UP001055658"/>
    </source>
</evidence>
<name>A0ABY4V9A7_9GAMM</name>
<feature type="compositionally biased region" description="Basic and acidic residues" evidence="1">
    <location>
        <begin position="44"/>
        <end position="60"/>
    </location>
</feature>
<evidence type="ECO:0000256" key="1">
    <source>
        <dbReference type="SAM" id="MobiDB-lite"/>
    </source>
</evidence>
<organism evidence="2 3">
    <name type="scientific">Microbulbifer variabilis</name>
    <dbReference type="NCBI Taxonomy" id="266805"/>
    <lineage>
        <taxon>Bacteria</taxon>
        <taxon>Pseudomonadati</taxon>
        <taxon>Pseudomonadota</taxon>
        <taxon>Gammaproteobacteria</taxon>
        <taxon>Cellvibrionales</taxon>
        <taxon>Microbulbiferaceae</taxon>
        <taxon>Microbulbifer</taxon>
    </lineage>
</organism>
<accession>A0ABY4V9A7</accession>
<sequence>MDSEVREPKIEQATSDRGNQGKKVAEGAKIVLPKPMKKKIIPTSEKRNGKRVGVERQLSR</sequence>
<dbReference type="EMBL" id="CP092418">
    <property type="protein sequence ID" value="USD20848.1"/>
    <property type="molecule type" value="Genomic_DNA"/>
</dbReference>
<evidence type="ECO:0000313" key="2">
    <source>
        <dbReference type="EMBL" id="USD20848.1"/>
    </source>
</evidence>